<evidence type="ECO:0000256" key="5">
    <source>
        <dbReference type="ARBA" id="ARBA00022763"/>
    </source>
</evidence>
<evidence type="ECO:0000256" key="9">
    <source>
        <dbReference type="ARBA" id="ARBA00023125"/>
    </source>
</evidence>
<dbReference type="InterPro" id="IPR010979">
    <property type="entry name" value="Ribosomal_uS13-like_H2TH"/>
</dbReference>
<dbReference type="EMBL" id="JBBHLI010000013">
    <property type="protein sequence ID" value="MEK9502603.1"/>
    <property type="molecule type" value="Genomic_DNA"/>
</dbReference>
<dbReference type="InterPro" id="IPR012319">
    <property type="entry name" value="FPG_cat"/>
</dbReference>
<dbReference type="PANTHER" id="PTHR22993">
    <property type="entry name" value="FORMAMIDOPYRIMIDINE-DNA GLYCOSYLASE"/>
    <property type="match status" value="1"/>
</dbReference>
<evidence type="ECO:0000256" key="7">
    <source>
        <dbReference type="ARBA" id="ARBA00022801"/>
    </source>
</evidence>
<dbReference type="Pfam" id="PF06831">
    <property type="entry name" value="H2TH"/>
    <property type="match status" value="1"/>
</dbReference>
<evidence type="ECO:0000256" key="12">
    <source>
        <dbReference type="ARBA" id="ARBA00023268"/>
    </source>
</evidence>
<dbReference type="SUPFAM" id="SSF57716">
    <property type="entry name" value="Glucocorticoid receptor-like (DNA-binding domain)"/>
    <property type="match status" value="1"/>
</dbReference>
<proteinExistence type="inferred from homology"/>
<keyword evidence="8" id="KW-0862">Zinc</keyword>
<dbReference type="Proteomes" id="UP001484239">
    <property type="component" value="Unassembled WGS sequence"/>
</dbReference>
<evidence type="ECO:0000259" key="16">
    <source>
        <dbReference type="PROSITE" id="PS51068"/>
    </source>
</evidence>
<keyword evidence="5" id="KW-0227">DNA damage</keyword>
<feature type="domain" description="Formamidopyrimidine-DNA glycosylase catalytic" evidence="16">
    <location>
        <begin position="2"/>
        <end position="106"/>
    </location>
</feature>
<keyword evidence="18" id="KW-1185">Reference proteome</keyword>
<protein>
    <submittedName>
        <fullName evidence="17">DNA-formamidopyrimidine glycosylase family protein</fullName>
    </submittedName>
</protein>
<evidence type="ECO:0000256" key="2">
    <source>
        <dbReference type="ARBA" id="ARBA00001947"/>
    </source>
</evidence>
<evidence type="ECO:0000256" key="1">
    <source>
        <dbReference type="ARBA" id="ARBA00001668"/>
    </source>
</evidence>
<sequence>MPELPEVSAYLDAFRERIVGEVLEGVRLRSPSLLRTFDPPLSAAAGRTVREVGRMGKRIVWSLDGDLHLVVHLMVTGRFHRRRPGTALPKKHAHASFDFADASYFLTERGKQKKASLHLVQGAEALAALDPGGLEPLEASPEAFAAALRRENRTLKRALTDPRILSGIGNAHSDEILWQAGLSPVQRTGNLDDDELERLRVATVDGLREWTVRLAEENAGRFPEKITAFHPAMAMHGRYGEPCPRCGDPVQRIVYAERETNYCATCQTGGRLLADRAFSRLLREDWPRTLDELENHLNERRSPLVDGDPAQDAAP</sequence>
<dbReference type="InterPro" id="IPR010663">
    <property type="entry name" value="Znf_FPG/IleRS"/>
</dbReference>
<evidence type="ECO:0000313" key="18">
    <source>
        <dbReference type="Proteomes" id="UP001484239"/>
    </source>
</evidence>
<dbReference type="Gene3D" id="1.10.8.50">
    <property type="match status" value="1"/>
</dbReference>
<keyword evidence="12" id="KW-0511">Multifunctional enzyme</keyword>
<keyword evidence="9" id="KW-0238">DNA-binding</keyword>
<evidence type="ECO:0000256" key="8">
    <source>
        <dbReference type="ARBA" id="ARBA00022833"/>
    </source>
</evidence>
<dbReference type="CDD" id="cd08973">
    <property type="entry name" value="BaFpgNei_N_1"/>
    <property type="match status" value="1"/>
</dbReference>
<dbReference type="Gene3D" id="3.20.190.10">
    <property type="entry name" value="MutM-like, N-terminal"/>
    <property type="match status" value="1"/>
</dbReference>
<keyword evidence="4" id="KW-0479">Metal-binding</keyword>
<organism evidence="17 18">
    <name type="scientific">Gaopeijia maritima</name>
    <dbReference type="NCBI Taxonomy" id="3119007"/>
    <lineage>
        <taxon>Bacteria</taxon>
        <taxon>Pseudomonadati</taxon>
        <taxon>Gemmatimonadota</taxon>
        <taxon>Longimicrobiia</taxon>
        <taxon>Gaopeijiales</taxon>
        <taxon>Gaopeijiaceae</taxon>
        <taxon>Gaopeijia</taxon>
    </lineage>
</organism>
<dbReference type="PANTHER" id="PTHR22993:SF9">
    <property type="entry name" value="FORMAMIDOPYRIMIDINE-DNA GLYCOSYLASE"/>
    <property type="match status" value="1"/>
</dbReference>
<evidence type="ECO:0000256" key="11">
    <source>
        <dbReference type="ARBA" id="ARBA00023239"/>
    </source>
</evidence>
<dbReference type="Pfam" id="PF06827">
    <property type="entry name" value="zf-FPG_IleRS"/>
    <property type="match status" value="1"/>
</dbReference>
<dbReference type="InterPro" id="IPR035937">
    <property type="entry name" value="FPG_N"/>
</dbReference>
<evidence type="ECO:0000313" key="17">
    <source>
        <dbReference type="EMBL" id="MEK9502603.1"/>
    </source>
</evidence>
<evidence type="ECO:0000259" key="15">
    <source>
        <dbReference type="PROSITE" id="PS51066"/>
    </source>
</evidence>
<gene>
    <name evidence="17" type="ORF">WI372_16535</name>
</gene>
<evidence type="ECO:0000256" key="3">
    <source>
        <dbReference type="ARBA" id="ARBA00009409"/>
    </source>
</evidence>
<keyword evidence="13" id="KW-0326">Glycosidase</keyword>
<dbReference type="PROSITE" id="PS51066">
    <property type="entry name" value="ZF_FPG_2"/>
    <property type="match status" value="1"/>
</dbReference>
<dbReference type="SMART" id="SM00898">
    <property type="entry name" value="Fapy_DNA_glyco"/>
    <property type="match status" value="1"/>
</dbReference>
<dbReference type="SMART" id="SM01232">
    <property type="entry name" value="H2TH"/>
    <property type="match status" value="1"/>
</dbReference>
<reference evidence="17 18" key="1">
    <citation type="submission" date="2024-02" db="EMBL/GenBank/DDBJ databases">
        <title>A novel Gemmatimonadota bacterium.</title>
        <authorList>
            <person name="Du Z.-J."/>
            <person name="Ye Y.-Q."/>
        </authorList>
    </citation>
    <scope>NUCLEOTIDE SEQUENCE [LARGE SCALE GENOMIC DNA]</scope>
    <source>
        <strain evidence="17 18">DH-20</strain>
    </source>
</reference>
<keyword evidence="7" id="KW-0378">Hydrolase</keyword>
<comment type="cofactor">
    <cofactor evidence="2">
        <name>Zn(2+)</name>
        <dbReference type="ChEBI" id="CHEBI:29105"/>
    </cofactor>
</comment>
<dbReference type="RefSeq" id="WP_405280217.1">
    <property type="nucleotide sequence ID" value="NZ_JBBHLI010000013.1"/>
</dbReference>
<evidence type="ECO:0000256" key="14">
    <source>
        <dbReference type="PROSITE-ProRule" id="PRU00391"/>
    </source>
</evidence>
<keyword evidence="6 14" id="KW-0863">Zinc-finger</keyword>
<evidence type="ECO:0000256" key="4">
    <source>
        <dbReference type="ARBA" id="ARBA00022723"/>
    </source>
</evidence>
<dbReference type="SUPFAM" id="SSF81624">
    <property type="entry name" value="N-terminal domain of MutM-like DNA repair proteins"/>
    <property type="match status" value="1"/>
</dbReference>
<comment type="caution">
    <text evidence="17">The sequence shown here is derived from an EMBL/GenBank/DDBJ whole genome shotgun (WGS) entry which is preliminary data.</text>
</comment>
<dbReference type="PROSITE" id="PS51068">
    <property type="entry name" value="FPG_CAT"/>
    <property type="match status" value="1"/>
</dbReference>
<name>A0ABU9ECZ7_9BACT</name>
<dbReference type="SUPFAM" id="SSF46946">
    <property type="entry name" value="S13-like H2TH domain"/>
    <property type="match status" value="1"/>
</dbReference>
<comment type="similarity">
    <text evidence="3">Belongs to the FPG family.</text>
</comment>
<evidence type="ECO:0000256" key="13">
    <source>
        <dbReference type="ARBA" id="ARBA00023295"/>
    </source>
</evidence>
<evidence type="ECO:0000256" key="6">
    <source>
        <dbReference type="ARBA" id="ARBA00022771"/>
    </source>
</evidence>
<accession>A0ABU9ECZ7</accession>
<dbReference type="InterPro" id="IPR015886">
    <property type="entry name" value="H2TH_FPG"/>
</dbReference>
<comment type="catalytic activity">
    <reaction evidence="1">
        <text>Hydrolysis of DNA containing ring-opened 7-methylguanine residues, releasing 2,6-diamino-4-hydroxy-5-(N-methyl)formamidopyrimidine.</text>
        <dbReference type="EC" id="3.2.2.23"/>
    </reaction>
</comment>
<feature type="domain" description="FPG-type" evidence="15">
    <location>
        <begin position="234"/>
        <end position="268"/>
    </location>
</feature>
<keyword evidence="11" id="KW-0456">Lyase</keyword>
<evidence type="ECO:0000256" key="10">
    <source>
        <dbReference type="ARBA" id="ARBA00023204"/>
    </source>
</evidence>
<dbReference type="Pfam" id="PF01149">
    <property type="entry name" value="Fapy_DNA_glyco"/>
    <property type="match status" value="1"/>
</dbReference>
<dbReference type="InterPro" id="IPR000214">
    <property type="entry name" value="Znf_DNA_glyclase/AP_lyase"/>
</dbReference>
<keyword evidence="10" id="KW-0234">DNA repair</keyword>